<dbReference type="CDD" id="cd00463">
    <property type="entry name" value="Ribosomal_L31e"/>
    <property type="match status" value="1"/>
</dbReference>
<dbReference type="SUPFAM" id="SSF54575">
    <property type="entry name" value="Ribosomal protein L31e"/>
    <property type="match status" value="1"/>
</dbReference>
<name>A0AAE1UN42_9SOLA</name>
<keyword evidence="2" id="KW-0689">Ribosomal protein</keyword>
<evidence type="ECO:0008006" key="6">
    <source>
        <dbReference type="Google" id="ProtNLM"/>
    </source>
</evidence>
<dbReference type="PROSITE" id="PS01144">
    <property type="entry name" value="RIBOSOMAL_L31E"/>
    <property type="match status" value="1"/>
</dbReference>
<dbReference type="InterPro" id="IPR023621">
    <property type="entry name" value="Ribosomal_eL31_dom_sf"/>
</dbReference>
<dbReference type="Proteomes" id="UP001291623">
    <property type="component" value="Unassembled WGS sequence"/>
</dbReference>
<dbReference type="GO" id="GO:0003735">
    <property type="term" value="F:structural constituent of ribosome"/>
    <property type="evidence" value="ECO:0007669"/>
    <property type="project" value="InterPro"/>
</dbReference>
<proteinExistence type="inferred from homology"/>
<protein>
    <recommendedName>
        <fullName evidence="6">60S ribosomal protein L31</fullName>
    </recommendedName>
</protein>
<reference evidence="4" key="1">
    <citation type="submission" date="2023-12" db="EMBL/GenBank/DDBJ databases">
        <title>Genome assembly of Anisodus tanguticus.</title>
        <authorList>
            <person name="Wang Y.-J."/>
        </authorList>
    </citation>
    <scope>NUCLEOTIDE SEQUENCE</scope>
    <source>
        <strain evidence="4">KB-2021</strain>
        <tissue evidence="4">Leaf</tissue>
    </source>
</reference>
<dbReference type="FunFam" id="3.10.440.10:FF:000001">
    <property type="entry name" value="60S ribosomal protein L31"/>
    <property type="match status" value="1"/>
</dbReference>
<gene>
    <name evidence="4" type="ORF">RND71_043982</name>
</gene>
<keyword evidence="3" id="KW-0687">Ribonucleoprotein</keyword>
<sequence length="132" mass="15463">MKIHACIHDHYRLYLDLQKKSALNEVITREYTIHLHKLIHGKCFRRKASRAISEVRKFAQKQMGTPDVRIDTGLNKFLWSRGIKDAPTRVRVRLSRKRNEDEDSANKLYTLVTWVNVASFKGLQTENIDEAN</sequence>
<dbReference type="AlphaFoldDB" id="A0AAE1UN42"/>
<dbReference type="GO" id="GO:0022625">
    <property type="term" value="C:cytosolic large ribosomal subunit"/>
    <property type="evidence" value="ECO:0007669"/>
    <property type="project" value="TreeGrafter"/>
</dbReference>
<keyword evidence="5" id="KW-1185">Reference proteome</keyword>
<dbReference type="PANTHER" id="PTHR10956:SF0">
    <property type="entry name" value="60S RIBOSOMAL PROTEIN L31"/>
    <property type="match status" value="1"/>
</dbReference>
<evidence type="ECO:0000313" key="4">
    <source>
        <dbReference type="EMBL" id="KAK4336877.1"/>
    </source>
</evidence>
<dbReference type="EMBL" id="JAVYJV010000080">
    <property type="protein sequence ID" value="KAK4336877.1"/>
    <property type="molecule type" value="Genomic_DNA"/>
</dbReference>
<evidence type="ECO:0000256" key="1">
    <source>
        <dbReference type="ARBA" id="ARBA00010808"/>
    </source>
</evidence>
<dbReference type="Pfam" id="PF01198">
    <property type="entry name" value="Ribosomal_L31e"/>
    <property type="match status" value="1"/>
</dbReference>
<dbReference type="SMART" id="SM01380">
    <property type="entry name" value="Ribosomal_L31e"/>
    <property type="match status" value="1"/>
</dbReference>
<accession>A0AAE1UN42</accession>
<evidence type="ECO:0000313" key="5">
    <source>
        <dbReference type="Proteomes" id="UP001291623"/>
    </source>
</evidence>
<comment type="similarity">
    <text evidence="1">Belongs to the eukaryotic ribosomal protein eL31 family.</text>
</comment>
<dbReference type="PANTHER" id="PTHR10956">
    <property type="entry name" value="60S RIBOSOMAL PROTEIN L31"/>
    <property type="match status" value="1"/>
</dbReference>
<organism evidence="4 5">
    <name type="scientific">Anisodus tanguticus</name>
    <dbReference type="NCBI Taxonomy" id="243964"/>
    <lineage>
        <taxon>Eukaryota</taxon>
        <taxon>Viridiplantae</taxon>
        <taxon>Streptophyta</taxon>
        <taxon>Embryophyta</taxon>
        <taxon>Tracheophyta</taxon>
        <taxon>Spermatophyta</taxon>
        <taxon>Magnoliopsida</taxon>
        <taxon>eudicotyledons</taxon>
        <taxon>Gunneridae</taxon>
        <taxon>Pentapetalae</taxon>
        <taxon>asterids</taxon>
        <taxon>lamiids</taxon>
        <taxon>Solanales</taxon>
        <taxon>Solanaceae</taxon>
        <taxon>Solanoideae</taxon>
        <taxon>Hyoscyameae</taxon>
        <taxon>Anisodus</taxon>
    </lineage>
</organism>
<dbReference type="InterPro" id="IPR020052">
    <property type="entry name" value="Ribosomal_eL31_CS"/>
</dbReference>
<dbReference type="GO" id="GO:0002181">
    <property type="term" value="P:cytoplasmic translation"/>
    <property type="evidence" value="ECO:0007669"/>
    <property type="project" value="TreeGrafter"/>
</dbReference>
<dbReference type="Gene3D" id="3.10.440.10">
    <property type="match status" value="1"/>
</dbReference>
<evidence type="ECO:0000256" key="3">
    <source>
        <dbReference type="ARBA" id="ARBA00023274"/>
    </source>
</evidence>
<dbReference type="InterPro" id="IPR000054">
    <property type="entry name" value="Ribosomal_eL31"/>
</dbReference>
<comment type="caution">
    <text evidence="4">The sequence shown here is derived from an EMBL/GenBank/DDBJ whole genome shotgun (WGS) entry which is preliminary data.</text>
</comment>
<evidence type="ECO:0000256" key="2">
    <source>
        <dbReference type="ARBA" id="ARBA00022980"/>
    </source>
</evidence>